<gene>
    <name evidence="3" type="ORF">GCM10017577_68750</name>
</gene>
<protein>
    <recommendedName>
        <fullName evidence="5">Sodium:proton antiporter</fullName>
    </recommendedName>
</protein>
<name>A0A9W6P0R1_9PSEU</name>
<feature type="compositionally biased region" description="Acidic residues" evidence="1">
    <location>
        <begin position="17"/>
        <end position="28"/>
    </location>
</feature>
<dbReference type="AlphaFoldDB" id="A0A9W6P0R1"/>
<keyword evidence="2" id="KW-1133">Transmembrane helix</keyword>
<dbReference type="Proteomes" id="UP001143463">
    <property type="component" value="Unassembled WGS sequence"/>
</dbReference>
<sequence length="186" mass="20247">MDPERPDSPTEPKDPTDPDVDDGMDDDAAWDLRERRETPTERLDRNWADLLQELRVSQTGVQLLTGLLLTVPFQSRFAELSTNQRVIYLVTTSLSVIATGVLIAPVMLHRVLFRLHARRPLVQASQRFAIAGLATLGLAVVGVVGLIFDVVLGAVAGLVAGLAALALLGVLWGVVPAVVRRRFHEG</sequence>
<keyword evidence="2" id="KW-0472">Membrane</keyword>
<feature type="region of interest" description="Disordered" evidence="1">
    <location>
        <begin position="1"/>
        <end position="28"/>
    </location>
</feature>
<keyword evidence="4" id="KW-1185">Reference proteome</keyword>
<dbReference type="RefSeq" id="WP_231498467.1">
    <property type="nucleotide sequence ID" value="NZ_BAAAUZ010000031.1"/>
</dbReference>
<comment type="caution">
    <text evidence="3">The sequence shown here is derived from an EMBL/GenBank/DDBJ whole genome shotgun (WGS) entry which is preliminary data.</text>
</comment>
<feature type="compositionally biased region" description="Basic and acidic residues" evidence="1">
    <location>
        <begin position="1"/>
        <end position="16"/>
    </location>
</feature>
<organism evidence="3 4">
    <name type="scientific">Pseudonocardia halophobica</name>
    <dbReference type="NCBI Taxonomy" id="29401"/>
    <lineage>
        <taxon>Bacteria</taxon>
        <taxon>Bacillati</taxon>
        <taxon>Actinomycetota</taxon>
        <taxon>Actinomycetes</taxon>
        <taxon>Pseudonocardiales</taxon>
        <taxon>Pseudonocardiaceae</taxon>
        <taxon>Pseudonocardia</taxon>
    </lineage>
</organism>
<evidence type="ECO:0000256" key="2">
    <source>
        <dbReference type="SAM" id="Phobius"/>
    </source>
</evidence>
<evidence type="ECO:0000313" key="4">
    <source>
        <dbReference type="Proteomes" id="UP001143463"/>
    </source>
</evidence>
<keyword evidence="2" id="KW-0812">Transmembrane</keyword>
<feature type="transmembrane region" description="Helical" evidence="2">
    <location>
        <begin position="86"/>
        <end position="108"/>
    </location>
</feature>
<evidence type="ECO:0000313" key="3">
    <source>
        <dbReference type="EMBL" id="GLL15722.1"/>
    </source>
</evidence>
<reference evidence="3" key="1">
    <citation type="journal article" date="2014" name="Int. J. Syst. Evol. Microbiol.">
        <title>Complete genome sequence of Corynebacterium casei LMG S-19264T (=DSM 44701T), isolated from a smear-ripened cheese.</title>
        <authorList>
            <consortium name="US DOE Joint Genome Institute (JGI-PGF)"/>
            <person name="Walter F."/>
            <person name="Albersmeier A."/>
            <person name="Kalinowski J."/>
            <person name="Ruckert C."/>
        </authorList>
    </citation>
    <scope>NUCLEOTIDE SEQUENCE</scope>
    <source>
        <strain evidence="3">VKM Ac-1069</strain>
    </source>
</reference>
<proteinExistence type="predicted"/>
<dbReference type="InterPro" id="IPR046291">
    <property type="entry name" value="DUF6328"/>
</dbReference>
<dbReference type="EMBL" id="BSFQ01000053">
    <property type="protein sequence ID" value="GLL15722.1"/>
    <property type="molecule type" value="Genomic_DNA"/>
</dbReference>
<dbReference type="Pfam" id="PF19853">
    <property type="entry name" value="DUF6328"/>
    <property type="match status" value="1"/>
</dbReference>
<accession>A0A9W6P0R1</accession>
<feature type="transmembrane region" description="Helical" evidence="2">
    <location>
        <begin position="128"/>
        <end position="148"/>
    </location>
</feature>
<evidence type="ECO:0000256" key="1">
    <source>
        <dbReference type="SAM" id="MobiDB-lite"/>
    </source>
</evidence>
<evidence type="ECO:0008006" key="5">
    <source>
        <dbReference type="Google" id="ProtNLM"/>
    </source>
</evidence>
<reference evidence="3" key="2">
    <citation type="submission" date="2023-01" db="EMBL/GenBank/DDBJ databases">
        <authorList>
            <person name="Sun Q."/>
            <person name="Evtushenko L."/>
        </authorList>
    </citation>
    <scope>NUCLEOTIDE SEQUENCE</scope>
    <source>
        <strain evidence="3">VKM Ac-1069</strain>
    </source>
</reference>
<feature type="transmembrane region" description="Helical" evidence="2">
    <location>
        <begin position="154"/>
        <end position="179"/>
    </location>
</feature>